<dbReference type="AlphaFoldDB" id="A0A1I2D246"/>
<organism evidence="2 3">
    <name type="scientific">Succiniclasticum ruminis DSM 9236</name>
    <dbReference type="NCBI Taxonomy" id="1123323"/>
    <lineage>
        <taxon>Bacteria</taxon>
        <taxon>Bacillati</taxon>
        <taxon>Bacillota</taxon>
        <taxon>Negativicutes</taxon>
        <taxon>Acidaminococcales</taxon>
        <taxon>Acidaminococcaceae</taxon>
        <taxon>Succiniclasticum</taxon>
    </lineage>
</organism>
<reference evidence="2 3" key="1">
    <citation type="submission" date="2016-10" db="EMBL/GenBank/DDBJ databases">
        <authorList>
            <person name="de Groot N.N."/>
        </authorList>
    </citation>
    <scope>NUCLEOTIDE SEQUENCE [LARGE SCALE GENOMIC DNA]</scope>
    <source>
        <strain evidence="2 3">DSM 9236</strain>
    </source>
</reference>
<evidence type="ECO:0000313" key="3">
    <source>
        <dbReference type="Proteomes" id="UP000198896"/>
    </source>
</evidence>
<dbReference type="Proteomes" id="UP000198896">
    <property type="component" value="Unassembled WGS sequence"/>
</dbReference>
<feature type="transmembrane region" description="Helical" evidence="1">
    <location>
        <begin position="62"/>
        <end position="85"/>
    </location>
</feature>
<keyword evidence="3" id="KW-1185">Reference proteome</keyword>
<evidence type="ECO:0000313" key="2">
    <source>
        <dbReference type="EMBL" id="SFE74555.1"/>
    </source>
</evidence>
<keyword evidence="1" id="KW-0812">Transmembrane</keyword>
<sequence length="99" mass="11565">MPVINETGKETTPAAIHETCMNRFRLQKNARFCYNYKQQFYRKGNTDMADQNKKPTIKNKEVIVDLFCLWLALTALSCAAINLHLTLNKLEQKKEEERT</sequence>
<proteinExistence type="predicted"/>
<keyword evidence="1" id="KW-0472">Membrane</keyword>
<accession>A0A1I2D246</accession>
<name>A0A1I2D246_9FIRM</name>
<dbReference type="EMBL" id="FONL01000016">
    <property type="protein sequence ID" value="SFE74555.1"/>
    <property type="molecule type" value="Genomic_DNA"/>
</dbReference>
<protein>
    <submittedName>
        <fullName evidence="2">Uncharacterized protein</fullName>
    </submittedName>
</protein>
<gene>
    <name evidence="2" type="ORF">SAMN05216245_11630</name>
</gene>
<keyword evidence="1" id="KW-1133">Transmembrane helix</keyword>
<evidence type="ECO:0000256" key="1">
    <source>
        <dbReference type="SAM" id="Phobius"/>
    </source>
</evidence>